<reference evidence="2 3" key="1">
    <citation type="submission" date="2020-04" db="EMBL/GenBank/DDBJ databases">
        <title>Ferrimonas sp. S7 isolated from sea water.</title>
        <authorList>
            <person name="Bae S.S."/>
            <person name="Baek K."/>
        </authorList>
    </citation>
    <scope>NUCLEOTIDE SEQUENCE [LARGE SCALE GENOMIC DNA]</scope>
    <source>
        <strain evidence="2 3">S7</strain>
    </source>
</reference>
<evidence type="ECO:0000313" key="2">
    <source>
        <dbReference type="EMBL" id="QIZ76065.1"/>
    </source>
</evidence>
<dbReference type="RefSeq" id="WP_168659325.1">
    <property type="nucleotide sequence ID" value="NZ_CP051180.1"/>
</dbReference>
<dbReference type="Pfam" id="PF10928">
    <property type="entry name" value="DUF2810"/>
    <property type="match status" value="1"/>
</dbReference>
<gene>
    <name evidence="2" type="ORF">HER31_03675</name>
</gene>
<evidence type="ECO:0000313" key="3">
    <source>
        <dbReference type="Proteomes" id="UP000501602"/>
    </source>
</evidence>
<organism evidence="2 3">
    <name type="scientific">Ferrimonas lipolytica</name>
    <dbReference type="NCBI Taxonomy" id="2724191"/>
    <lineage>
        <taxon>Bacteria</taxon>
        <taxon>Pseudomonadati</taxon>
        <taxon>Pseudomonadota</taxon>
        <taxon>Gammaproteobacteria</taxon>
        <taxon>Alteromonadales</taxon>
        <taxon>Ferrimonadaceae</taxon>
        <taxon>Ferrimonas</taxon>
    </lineage>
</organism>
<dbReference type="AlphaFoldDB" id="A0A6H1UAH8"/>
<dbReference type="EMBL" id="CP051180">
    <property type="protein sequence ID" value="QIZ76065.1"/>
    <property type="molecule type" value="Genomic_DNA"/>
</dbReference>
<accession>A0A6H1UAH8</accession>
<dbReference type="InterPro" id="IPR021230">
    <property type="entry name" value="DUF2810"/>
</dbReference>
<sequence length="118" mass="13432">MNLKQEIHQLNNRLSVVKRKLQAAHERNDQLIIDQFNEEVAALTKRIQNVKKTSTRQLSKKGQEIKNLPFNRALTKAEQADMGALKKKVRGLVVVHPMTAIGREMGIEVMTGFAPKQF</sequence>
<keyword evidence="1" id="KW-0175">Coiled coil</keyword>
<dbReference type="Gene3D" id="3.30.1370.150">
    <property type="entry name" value="Uncharacterised protein PF10928, DUF2810"/>
    <property type="match status" value="1"/>
</dbReference>
<keyword evidence="3" id="KW-1185">Reference proteome</keyword>
<proteinExistence type="predicted"/>
<name>A0A6H1UAH8_9GAMM</name>
<dbReference type="KEGG" id="fes:HER31_03675"/>
<evidence type="ECO:0000256" key="1">
    <source>
        <dbReference type="SAM" id="Coils"/>
    </source>
</evidence>
<feature type="coiled-coil region" evidence="1">
    <location>
        <begin position="7"/>
        <end position="53"/>
    </location>
</feature>
<dbReference type="NCBIfam" id="NF008244">
    <property type="entry name" value="PRK11020.1"/>
    <property type="match status" value="1"/>
</dbReference>
<protein>
    <submittedName>
        <fullName evidence="2">YibL family ribosome-associated protein</fullName>
    </submittedName>
</protein>
<dbReference type="Proteomes" id="UP000501602">
    <property type="component" value="Chromosome"/>
</dbReference>